<protein>
    <submittedName>
        <fullName evidence="2">Uncharacterized protein</fullName>
    </submittedName>
</protein>
<dbReference type="Proteomes" id="UP000011518">
    <property type="component" value="Unassembled WGS sequence"/>
</dbReference>
<organism evidence="2 3">
    <name type="scientific">Tupaia chinensis</name>
    <name type="common">Chinese tree shrew</name>
    <name type="synonym">Tupaia belangeri chinensis</name>
    <dbReference type="NCBI Taxonomy" id="246437"/>
    <lineage>
        <taxon>Eukaryota</taxon>
        <taxon>Metazoa</taxon>
        <taxon>Chordata</taxon>
        <taxon>Craniata</taxon>
        <taxon>Vertebrata</taxon>
        <taxon>Euteleostomi</taxon>
        <taxon>Mammalia</taxon>
        <taxon>Eutheria</taxon>
        <taxon>Euarchontoglires</taxon>
        <taxon>Scandentia</taxon>
        <taxon>Tupaiidae</taxon>
        <taxon>Tupaia</taxon>
    </lineage>
</organism>
<sequence>MHSASQCGKELLLKRRSKVQNHGELPPSPDPDRTPQRRLLPPAASVSAPGTGADQSWDRAALSAGG</sequence>
<dbReference type="AlphaFoldDB" id="L9KSE0"/>
<evidence type="ECO:0000313" key="2">
    <source>
        <dbReference type="EMBL" id="ELW64112.1"/>
    </source>
</evidence>
<keyword evidence="3" id="KW-1185">Reference proteome</keyword>
<evidence type="ECO:0000313" key="3">
    <source>
        <dbReference type="Proteomes" id="UP000011518"/>
    </source>
</evidence>
<name>L9KSE0_TUPCH</name>
<evidence type="ECO:0000256" key="1">
    <source>
        <dbReference type="SAM" id="MobiDB-lite"/>
    </source>
</evidence>
<reference evidence="3" key="2">
    <citation type="journal article" date="2013" name="Nat. Commun.">
        <title>Genome of the Chinese tree shrew.</title>
        <authorList>
            <person name="Fan Y."/>
            <person name="Huang Z.Y."/>
            <person name="Cao C.C."/>
            <person name="Chen C.S."/>
            <person name="Chen Y.X."/>
            <person name="Fan D.D."/>
            <person name="He J."/>
            <person name="Hou H.L."/>
            <person name="Hu L."/>
            <person name="Hu X.T."/>
            <person name="Jiang X.T."/>
            <person name="Lai R."/>
            <person name="Lang Y.S."/>
            <person name="Liang B."/>
            <person name="Liao S.G."/>
            <person name="Mu D."/>
            <person name="Ma Y.Y."/>
            <person name="Niu Y.Y."/>
            <person name="Sun X.Q."/>
            <person name="Xia J.Q."/>
            <person name="Xiao J."/>
            <person name="Xiong Z.Q."/>
            <person name="Xu L."/>
            <person name="Yang L."/>
            <person name="Zhang Y."/>
            <person name="Zhao W."/>
            <person name="Zhao X.D."/>
            <person name="Zheng Y.T."/>
            <person name="Zhou J.M."/>
            <person name="Zhu Y.B."/>
            <person name="Zhang G.J."/>
            <person name="Wang J."/>
            <person name="Yao Y.G."/>
        </authorList>
    </citation>
    <scope>NUCLEOTIDE SEQUENCE [LARGE SCALE GENOMIC DNA]</scope>
</reference>
<dbReference type="EMBL" id="KB320755">
    <property type="protein sequence ID" value="ELW64112.1"/>
    <property type="molecule type" value="Genomic_DNA"/>
</dbReference>
<feature type="region of interest" description="Disordered" evidence="1">
    <location>
        <begin position="1"/>
        <end position="66"/>
    </location>
</feature>
<gene>
    <name evidence="2" type="ORF">TREES_T100004016</name>
</gene>
<reference evidence="3" key="1">
    <citation type="submission" date="2012-07" db="EMBL/GenBank/DDBJ databases">
        <title>Genome of the Chinese tree shrew, a rising model animal genetically related to primates.</title>
        <authorList>
            <person name="Zhang G."/>
            <person name="Fan Y."/>
            <person name="Yao Y."/>
            <person name="Huang Z."/>
        </authorList>
    </citation>
    <scope>NUCLEOTIDE SEQUENCE [LARGE SCALE GENOMIC DNA]</scope>
</reference>
<dbReference type="InParanoid" id="L9KSE0"/>
<proteinExistence type="predicted"/>
<accession>L9KSE0</accession>